<evidence type="ECO:0000256" key="15">
    <source>
        <dbReference type="ARBA" id="ARBA00048342"/>
    </source>
</evidence>
<evidence type="ECO:0000256" key="1">
    <source>
        <dbReference type="ARBA" id="ARBA00001917"/>
    </source>
</evidence>
<evidence type="ECO:0000313" key="22">
    <source>
        <dbReference type="Proteomes" id="UP001201812"/>
    </source>
</evidence>
<keyword evidence="7" id="KW-0677">Repeat</keyword>
<dbReference type="GO" id="GO:0102265">
    <property type="term" value="F:tRNA-dihydrouridine47 synthase activity"/>
    <property type="evidence" value="ECO:0007669"/>
    <property type="project" value="UniProtKB-EC"/>
</dbReference>
<keyword evidence="12" id="KW-0520">NAD</keyword>
<keyword evidence="10" id="KW-0521">NADP</keyword>
<evidence type="ECO:0000256" key="7">
    <source>
        <dbReference type="ARBA" id="ARBA00022737"/>
    </source>
</evidence>
<evidence type="ECO:0000256" key="12">
    <source>
        <dbReference type="ARBA" id="ARBA00023027"/>
    </source>
</evidence>
<evidence type="ECO:0000256" key="5">
    <source>
        <dbReference type="ARBA" id="ARBA00022694"/>
    </source>
</evidence>
<evidence type="ECO:0000256" key="18">
    <source>
        <dbReference type="PROSITE-ProRule" id="PRU00723"/>
    </source>
</evidence>
<comment type="cofactor">
    <cofactor evidence="1 19">
        <name>FMN</name>
        <dbReference type="ChEBI" id="CHEBI:58210"/>
    </cofactor>
</comment>
<keyword evidence="8 18" id="KW-0863">Zinc-finger</keyword>
<dbReference type="InterPro" id="IPR013785">
    <property type="entry name" value="Aldolase_TIM"/>
</dbReference>
<keyword evidence="3 19" id="KW-0288">FMN</keyword>
<evidence type="ECO:0000313" key="21">
    <source>
        <dbReference type="EMBL" id="KAI1701095.1"/>
    </source>
</evidence>
<keyword evidence="6 18" id="KW-0479">Metal-binding</keyword>
<feature type="domain" description="C3H1-type" evidence="20">
    <location>
        <begin position="126"/>
        <end position="151"/>
    </location>
</feature>
<evidence type="ECO:0000256" key="9">
    <source>
        <dbReference type="ARBA" id="ARBA00022833"/>
    </source>
</evidence>
<comment type="catalytic activity">
    <reaction evidence="16">
        <text>a 5,6-dihydrouridine in mRNA + NADP(+) = a uridine in mRNA + NADPH + H(+)</text>
        <dbReference type="Rhea" id="RHEA:69855"/>
        <dbReference type="Rhea" id="RHEA-COMP:14658"/>
        <dbReference type="Rhea" id="RHEA-COMP:17789"/>
        <dbReference type="ChEBI" id="CHEBI:15378"/>
        <dbReference type="ChEBI" id="CHEBI:57783"/>
        <dbReference type="ChEBI" id="CHEBI:58349"/>
        <dbReference type="ChEBI" id="CHEBI:65315"/>
        <dbReference type="ChEBI" id="CHEBI:74443"/>
    </reaction>
    <physiologicalReaction direction="right-to-left" evidence="16">
        <dbReference type="Rhea" id="RHEA:69857"/>
    </physiologicalReaction>
</comment>
<evidence type="ECO:0000256" key="19">
    <source>
        <dbReference type="RuleBase" id="RU291113"/>
    </source>
</evidence>
<dbReference type="Proteomes" id="UP001201812">
    <property type="component" value="Unassembled WGS sequence"/>
</dbReference>
<comment type="catalytic activity">
    <reaction evidence="15">
        <text>a 5,6-dihydrouridine in mRNA + NAD(+) = a uridine in mRNA + NADH + H(+)</text>
        <dbReference type="Rhea" id="RHEA:69851"/>
        <dbReference type="Rhea" id="RHEA-COMP:14658"/>
        <dbReference type="Rhea" id="RHEA-COMP:17789"/>
        <dbReference type="ChEBI" id="CHEBI:15378"/>
        <dbReference type="ChEBI" id="CHEBI:57540"/>
        <dbReference type="ChEBI" id="CHEBI:57945"/>
        <dbReference type="ChEBI" id="CHEBI:65315"/>
        <dbReference type="ChEBI" id="CHEBI:74443"/>
    </reaction>
    <physiologicalReaction direction="right-to-left" evidence="15">
        <dbReference type="Rhea" id="RHEA:69853"/>
    </physiologicalReaction>
</comment>
<keyword evidence="22" id="KW-1185">Reference proteome</keyword>
<evidence type="ECO:0000256" key="6">
    <source>
        <dbReference type="ARBA" id="ARBA00022723"/>
    </source>
</evidence>
<dbReference type="InterPro" id="IPR035587">
    <property type="entry name" value="DUS-like_FMN-bd"/>
</dbReference>
<reference evidence="21" key="1">
    <citation type="submission" date="2022-01" db="EMBL/GenBank/DDBJ databases">
        <title>Genome Sequence Resource for Two Populations of Ditylenchus destructor, the Migratory Endoparasitic Phytonematode.</title>
        <authorList>
            <person name="Zhang H."/>
            <person name="Lin R."/>
            <person name="Xie B."/>
        </authorList>
    </citation>
    <scope>NUCLEOTIDE SEQUENCE</scope>
    <source>
        <strain evidence="21">BazhouSP</strain>
    </source>
</reference>
<dbReference type="PROSITE" id="PS50103">
    <property type="entry name" value="ZF_C3H1"/>
    <property type="match status" value="2"/>
</dbReference>
<dbReference type="Pfam" id="PF01207">
    <property type="entry name" value="Dus"/>
    <property type="match status" value="1"/>
</dbReference>
<dbReference type="InterPro" id="IPR018517">
    <property type="entry name" value="tRNA_hU_synthase_CS"/>
</dbReference>
<feature type="zinc finger region" description="C3H1-type" evidence="18">
    <location>
        <begin position="126"/>
        <end position="151"/>
    </location>
</feature>
<dbReference type="EC" id="1.3.1.-" evidence="19"/>
<dbReference type="GO" id="GO:0050660">
    <property type="term" value="F:flavin adenine dinucleotide binding"/>
    <property type="evidence" value="ECO:0007669"/>
    <property type="project" value="UniProtKB-UniRule"/>
</dbReference>
<dbReference type="CDD" id="cd02801">
    <property type="entry name" value="DUS_like_FMN"/>
    <property type="match status" value="1"/>
</dbReference>
<dbReference type="PANTHER" id="PTHR45846">
    <property type="entry name" value="TRNA-DIHYDROURIDINE(47) SYNTHASE [NAD(P)(+)]-LIKE"/>
    <property type="match status" value="1"/>
</dbReference>
<evidence type="ECO:0000256" key="4">
    <source>
        <dbReference type="ARBA" id="ARBA00022664"/>
    </source>
</evidence>
<evidence type="ECO:0000256" key="10">
    <source>
        <dbReference type="ARBA" id="ARBA00022857"/>
    </source>
</evidence>
<organism evidence="21 22">
    <name type="scientific">Ditylenchus destructor</name>
    <dbReference type="NCBI Taxonomy" id="166010"/>
    <lineage>
        <taxon>Eukaryota</taxon>
        <taxon>Metazoa</taxon>
        <taxon>Ecdysozoa</taxon>
        <taxon>Nematoda</taxon>
        <taxon>Chromadorea</taxon>
        <taxon>Rhabditida</taxon>
        <taxon>Tylenchina</taxon>
        <taxon>Tylenchomorpha</taxon>
        <taxon>Sphaerularioidea</taxon>
        <taxon>Anguinidae</taxon>
        <taxon>Anguininae</taxon>
        <taxon>Ditylenchus</taxon>
    </lineage>
</organism>
<name>A0AAD4MQL1_9BILA</name>
<evidence type="ECO:0000256" key="3">
    <source>
        <dbReference type="ARBA" id="ARBA00022643"/>
    </source>
</evidence>
<evidence type="ECO:0000259" key="20">
    <source>
        <dbReference type="PROSITE" id="PS50103"/>
    </source>
</evidence>
<dbReference type="GO" id="GO:0003723">
    <property type="term" value="F:RNA binding"/>
    <property type="evidence" value="ECO:0007669"/>
    <property type="project" value="TreeGrafter"/>
</dbReference>
<dbReference type="AlphaFoldDB" id="A0AAD4MQL1"/>
<protein>
    <recommendedName>
        <fullName evidence="19">tRNA-dihydrouridine(47) synthase [NAD(P)(+)]</fullName>
        <ecNumber evidence="19">1.3.1.-</ecNumber>
    </recommendedName>
    <alternativeName>
        <fullName evidence="19">tRNA-dihydrouridine synthase 3</fullName>
    </alternativeName>
</protein>
<dbReference type="GO" id="GO:0006397">
    <property type="term" value="P:mRNA processing"/>
    <property type="evidence" value="ECO:0007669"/>
    <property type="project" value="UniProtKB-KW"/>
</dbReference>
<comment type="catalytic activity">
    <reaction evidence="14">
        <text>5,6-dihydrouridine(47) in tRNA + NAD(+) = uridine(47) in tRNA + NADH + H(+)</text>
        <dbReference type="Rhea" id="RHEA:53364"/>
        <dbReference type="Rhea" id="RHEA-COMP:13539"/>
        <dbReference type="Rhea" id="RHEA-COMP:13540"/>
        <dbReference type="ChEBI" id="CHEBI:15378"/>
        <dbReference type="ChEBI" id="CHEBI:57540"/>
        <dbReference type="ChEBI" id="CHEBI:57945"/>
        <dbReference type="ChEBI" id="CHEBI:65315"/>
        <dbReference type="ChEBI" id="CHEBI:74443"/>
        <dbReference type="EC" id="1.3.1.89"/>
    </reaction>
    <physiologicalReaction direction="right-to-left" evidence="14">
        <dbReference type="Rhea" id="RHEA:53366"/>
    </physiologicalReaction>
</comment>
<evidence type="ECO:0000256" key="16">
    <source>
        <dbReference type="ARBA" id="ARBA00049447"/>
    </source>
</evidence>
<gene>
    <name evidence="21" type="ORF">DdX_16326</name>
</gene>
<evidence type="ECO:0000256" key="11">
    <source>
        <dbReference type="ARBA" id="ARBA00023002"/>
    </source>
</evidence>
<dbReference type="Gene3D" id="3.20.20.70">
    <property type="entry name" value="Aldolase class I"/>
    <property type="match status" value="1"/>
</dbReference>
<evidence type="ECO:0000256" key="13">
    <source>
        <dbReference type="ARBA" id="ARBA00045365"/>
    </source>
</evidence>
<dbReference type="PROSITE" id="PS01136">
    <property type="entry name" value="UPF0034"/>
    <property type="match status" value="1"/>
</dbReference>
<dbReference type="PANTHER" id="PTHR45846:SF1">
    <property type="entry name" value="TRNA-DIHYDROURIDINE(47) SYNTHASE [NAD(P)(+)]-LIKE"/>
    <property type="match status" value="1"/>
</dbReference>
<dbReference type="InterPro" id="IPR000571">
    <property type="entry name" value="Znf_CCCH"/>
</dbReference>
<evidence type="ECO:0000256" key="8">
    <source>
        <dbReference type="ARBA" id="ARBA00022771"/>
    </source>
</evidence>
<dbReference type="FunFam" id="3.20.20.70:FF:000067">
    <property type="entry name" value="tRNA-dihydrouridine(47) synthase [NAD(P)(+)]"/>
    <property type="match status" value="1"/>
</dbReference>
<proteinExistence type="inferred from homology"/>
<keyword evidence="11 19" id="KW-0560">Oxidoreductase</keyword>
<comment type="similarity">
    <text evidence="19">Belongs to the dus family. Dus3 subfamily.</text>
</comment>
<dbReference type="SUPFAM" id="SSF51395">
    <property type="entry name" value="FMN-linked oxidoreductases"/>
    <property type="match status" value="1"/>
</dbReference>
<keyword evidence="5 19" id="KW-0819">tRNA processing</keyword>
<comment type="function">
    <text evidence="13">Catalyzes the synthesis of dihydrouridine, a modified base, in various RNAs, such as tRNAs, mRNAs and some long non-coding RNAs (lncRNAs). Mainly modifies the uridine in position 47 (U47) in the D-loop of most cytoplasmic tRNAs. Also able to mediate the formation of dihydrouridine in some mRNAs, thereby regulating their translation.</text>
</comment>
<keyword evidence="4" id="KW-0507">mRNA processing</keyword>
<sequence length="576" mass="65543">MEDLKLSVVTDKSGQGLQNVQSTEVKPGYARIKAEYIISKPLVVKDQSQNIAELCLTENEEKSDKATQNNKKYGPPKRTREVNQHVVRLCKSASMPGAKCKYGDKCTALHSKEEYWSRRPEDIDEQCVIFDIMGECNYGVSCRFANAHTNEDLSQRKKEPNGQHQPLINNHFQNVQMEMRKHACNFSKADQIVQEFSPPIDKVKMPEKIDLEPIIRQKPKLDMRALKGKRYLAPLTTVGNLPFRRLCVDFGAEITCSEMAICTSLLQGNSQEWSLVKRHPSEKIFGVQMAGGYPDTMTRATQLIADKCEVDFIDINLGCPIDSINEKGAGCALGNKSNRLMNVLRCMNAAAEDVPVTMKMRYGIKEGERNTHYAMAKAAKIGGTQLITLHPRSKDQRYTKAAEWDYVRECATAIDGRCPLWVCGDVMNHEDYYKRLNNYPIDGIMIGRGALIKPWIFTEIEERRHWDITSTERLGIIKKFVNYGLENWGSDHMGVEITRRFLLEWLSFQCRYIPVGLLEVVPQNINQRPPPYFGRNEMETLLASPSSSDWVKISEIFLGKTPEGFLFVPKHNANAY</sequence>
<dbReference type="GO" id="GO:0008270">
    <property type="term" value="F:zinc ion binding"/>
    <property type="evidence" value="ECO:0007669"/>
    <property type="project" value="UniProtKB-KW"/>
</dbReference>
<feature type="zinc finger region" description="C3H1-type" evidence="18">
    <location>
        <begin position="89"/>
        <end position="113"/>
    </location>
</feature>
<comment type="caution">
    <text evidence="21">The sequence shown here is derived from an EMBL/GenBank/DDBJ whole genome shotgun (WGS) entry which is preliminary data.</text>
</comment>
<dbReference type="EMBL" id="JAKKPZ010000127">
    <property type="protein sequence ID" value="KAI1701095.1"/>
    <property type="molecule type" value="Genomic_DNA"/>
</dbReference>
<accession>A0AAD4MQL1</accession>
<keyword evidence="9 18" id="KW-0862">Zinc</keyword>
<keyword evidence="2 19" id="KW-0285">Flavoprotein</keyword>
<dbReference type="Gene3D" id="4.10.1000.10">
    <property type="entry name" value="Zinc finger, CCCH-type"/>
    <property type="match status" value="1"/>
</dbReference>
<evidence type="ECO:0000256" key="2">
    <source>
        <dbReference type="ARBA" id="ARBA00022630"/>
    </source>
</evidence>
<evidence type="ECO:0000256" key="14">
    <source>
        <dbReference type="ARBA" id="ARBA00048266"/>
    </source>
</evidence>
<comment type="catalytic activity">
    <reaction evidence="17">
        <text>5,6-dihydrouridine(47) in tRNA + NADP(+) = uridine(47) in tRNA + NADPH + H(+)</text>
        <dbReference type="Rhea" id="RHEA:53360"/>
        <dbReference type="Rhea" id="RHEA-COMP:13539"/>
        <dbReference type="Rhea" id="RHEA-COMP:13540"/>
        <dbReference type="ChEBI" id="CHEBI:15378"/>
        <dbReference type="ChEBI" id="CHEBI:57783"/>
        <dbReference type="ChEBI" id="CHEBI:58349"/>
        <dbReference type="ChEBI" id="CHEBI:65315"/>
        <dbReference type="ChEBI" id="CHEBI:74443"/>
        <dbReference type="EC" id="1.3.1.89"/>
    </reaction>
    <physiologicalReaction direction="right-to-left" evidence="17">
        <dbReference type="Rhea" id="RHEA:53362"/>
    </physiologicalReaction>
</comment>
<evidence type="ECO:0000256" key="17">
    <source>
        <dbReference type="ARBA" id="ARBA00049513"/>
    </source>
</evidence>
<feature type="domain" description="C3H1-type" evidence="20">
    <location>
        <begin position="89"/>
        <end position="113"/>
    </location>
</feature>